<dbReference type="InterPro" id="IPR027417">
    <property type="entry name" value="P-loop_NTPase"/>
</dbReference>
<reference evidence="4" key="1">
    <citation type="submission" date="2016-10" db="EMBL/GenBank/DDBJ databases">
        <authorList>
            <person name="Varghese N."/>
            <person name="Submissions S."/>
        </authorList>
    </citation>
    <scope>NUCLEOTIDE SEQUENCE [LARGE SCALE GENOMIC DNA]</scope>
    <source>
        <strain evidence="4">DSM 22703</strain>
    </source>
</reference>
<feature type="domain" description="AAA" evidence="1">
    <location>
        <begin position="20"/>
        <end position="154"/>
    </location>
</feature>
<dbReference type="Pfam" id="PF13173">
    <property type="entry name" value="AAA_14"/>
    <property type="match status" value="1"/>
</dbReference>
<name>A0A1G5YCR6_9BACT</name>
<dbReference type="STRING" id="279824.SAMN03080617_02415"/>
<dbReference type="InterPro" id="IPR041682">
    <property type="entry name" value="AAA_14"/>
</dbReference>
<keyword evidence="4" id="KW-1185">Reference proteome</keyword>
<evidence type="ECO:0000259" key="1">
    <source>
        <dbReference type="Pfam" id="PF13173"/>
    </source>
</evidence>
<evidence type="ECO:0000259" key="2">
    <source>
        <dbReference type="Pfam" id="PF13635"/>
    </source>
</evidence>
<accession>A0A1G5YCR6</accession>
<evidence type="ECO:0008006" key="5">
    <source>
        <dbReference type="Google" id="ProtNLM"/>
    </source>
</evidence>
<dbReference type="InterPro" id="IPR025420">
    <property type="entry name" value="DUF4143"/>
</dbReference>
<gene>
    <name evidence="3" type="ORF">SAMN03080617_02415</name>
</gene>
<protein>
    <recommendedName>
        <fullName evidence="5">AAA+ ATPase domain-containing protein</fullName>
    </recommendedName>
</protein>
<proteinExistence type="predicted"/>
<dbReference type="EMBL" id="FMXE01000015">
    <property type="protein sequence ID" value="SDA80036.1"/>
    <property type="molecule type" value="Genomic_DNA"/>
</dbReference>
<organism evidence="3 4">
    <name type="scientific">Algoriphagus alkaliphilus</name>
    <dbReference type="NCBI Taxonomy" id="279824"/>
    <lineage>
        <taxon>Bacteria</taxon>
        <taxon>Pseudomonadati</taxon>
        <taxon>Bacteroidota</taxon>
        <taxon>Cytophagia</taxon>
        <taxon>Cytophagales</taxon>
        <taxon>Cyclobacteriaceae</taxon>
        <taxon>Algoriphagus</taxon>
    </lineage>
</organism>
<evidence type="ECO:0000313" key="4">
    <source>
        <dbReference type="Proteomes" id="UP000198756"/>
    </source>
</evidence>
<sequence>MFFEREVTFQLKAWTSRPKPKPLLLKGARQVGKTSILKWFGKKEYEKTAYFNFDRQPDLKQFFELTKDPKRIIQNLSLVVGFSIEPRNTLIIFDEIQECKEALNSLKYFEESDEAYHVIGAGSLLGVTLGNYSSFPVGKVEFLEIHPLTFLEFLNQKDPEMAEFIRGIEKVEPLLDYFVNRISESFRLFMISGGMPEPAREIAENGDLSRVEELLDNINQAYQLDFSKHVPSKDIQKIAYIWDSIPSQLAKENKKFLYQVVKPGARAREYEDALTWLIQAGLVQKVSRINKAAIPLPAYLDLSAFKIYLLDVGLLRKKAGLDAKMILNPNDLFSEFKGALAENYILQSLLAQFDNAPVYWTSNGRAELDFLLQHEGELIPIEVKSAENIRGKSLSVYGEENNPKVKIRFSMRNLIQQEGLINIPLFLVDRTKYFLDFVLKV</sequence>
<dbReference type="OrthoDB" id="9801840at2"/>
<evidence type="ECO:0000313" key="3">
    <source>
        <dbReference type="EMBL" id="SDA80036.1"/>
    </source>
</evidence>
<feature type="domain" description="DUF4143" evidence="2">
    <location>
        <begin position="225"/>
        <end position="385"/>
    </location>
</feature>
<dbReference type="PANTHER" id="PTHR33295">
    <property type="entry name" value="ATPASE"/>
    <property type="match status" value="1"/>
</dbReference>
<dbReference type="RefSeq" id="WP_092730270.1">
    <property type="nucleotide sequence ID" value="NZ_FMXE01000015.1"/>
</dbReference>
<dbReference type="AlphaFoldDB" id="A0A1G5YCR6"/>
<dbReference type="Proteomes" id="UP000198756">
    <property type="component" value="Unassembled WGS sequence"/>
</dbReference>
<dbReference type="PANTHER" id="PTHR33295:SF7">
    <property type="entry name" value="ATPASE"/>
    <property type="match status" value="1"/>
</dbReference>
<dbReference type="SUPFAM" id="SSF52540">
    <property type="entry name" value="P-loop containing nucleoside triphosphate hydrolases"/>
    <property type="match status" value="1"/>
</dbReference>
<dbReference type="Pfam" id="PF13635">
    <property type="entry name" value="DUF4143"/>
    <property type="match status" value="1"/>
</dbReference>